<reference evidence="1" key="2">
    <citation type="journal article" date="2015" name="Fish Shellfish Immunol.">
        <title>Early steps in the European eel (Anguilla anguilla)-Vibrio vulnificus interaction in the gills: Role of the RtxA13 toxin.</title>
        <authorList>
            <person name="Callol A."/>
            <person name="Pajuelo D."/>
            <person name="Ebbesson L."/>
            <person name="Teles M."/>
            <person name="MacKenzie S."/>
            <person name="Amaro C."/>
        </authorList>
    </citation>
    <scope>NUCLEOTIDE SEQUENCE</scope>
</reference>
<accession>A0A0E9VIE2</accession>
<dbReference type="EMBL" id="GBXM01030750">
    <property type="protein sequence ID" value="JAH77827.1"/>
    <property type="molecule type" value="Transcribed_RNA"/>
</dbReference>
<evidence type="ECO:0000313" key="1">
    <source>
        <dbReference type="EMBL" id="JAH77827.1"/>
    </source>
</evidence>
<reference evidence="1" key="1">
    <citation type="submission" date="2014-11" db="EMBL/GenBank/DDBJ databases">
        <authorList>
            <person name="Amaro Gonzalez C."/>
        </authorList>
    </citation>
    <scope>NUCLEOTIDE SEQUENCE</scope>
</reference>
<protein>
    <submittedName>
        <fullName evidence="1">Uncharacterized protein</fullName>
    </submittedName>
</protein>
<name>A0A0E9VIE2_ANGAN</name>
<organism evidence="1">
    <name type="scientific">Anguilla anguilla</name>
    <name type="common">European freshwater eel</name>
    <name type="synonym">Muraena anguilla</name>
    <dbReference type="NCBI Taxonomy" id="7936"/>
    <lineage>
        <taxon>Eukaryota</taxon>
        <taxon>Metazoa</taxon>
        <taxon>Chordata</taxon>
        <taxon>Craniata</taxon>
        <taxon>Vertebrata</taxon>
        <taxon>Euteleostomi</taxon>
        <taxon>Actinopterygii</taxon>
        <taxon>Neopterygii</taxon>
        <taxon>Teleostei</taxon>
        <taxon>Anguilliformes</taxon>
        <taxon>Anguillidae</taxon>
        <taxon>Anguilla</taxon>
    </lineage>
</organism>
<proteinExistence type="predicted"/>
<sequence>MAYLFVKLWHCVL</sequence>